<gene>
    <name evidence="1" type="ORF">GCM10023260_08850</name>
</gene>
<proteinExistence type="predicted"/>
<protein>
    <submittedName>
        <fullName evidence="1">Uncharacterized protein</fullName>
    </submittedName>
</protein>
<reference evidence="2" key="1">
    <citation type="journal article" date="2019" name="Int. J. Syst. Evol. Microbiol.">
        <title>The Global Catalogue of Microorganisms (GCM) 10K type strain sequencing project: providing services to taxonomists for standard genome sequencing and annotation.</title>
        <authorList>
            <consortium name="The Broad Institute Genomics Platform"/>
            <consortium name="The Broad Institute Genome Sequencing Center for Infectious Disease"/>
            <person name="Wu L."/>
            <person name="Ma J."/>
        </authorList>
    </citation>
    <scope>NUCLEOTIDE SEQUENCE [LARGE SCALE GENOMIC DNA]</scope>
    <source>
        <strain evidence="2">JCM 17706</strain>
    </source>
</reference>
<evidence type="ECO:0000313" key="1">
    <source>
        <dbReference type="EMBL" id="GAA5098383.1"/>
    </source>
</evidence>
<dbReference type="EMBL" id="BAABIY010000020">
    <property type="protein sequence ID" value="GAA5098383.1"/>
    <property type="molecule type" value="Genomic_DNA"/>
</dbReference>
<name>A0ABP9MLB4_9HYPH</name>
<comment type="caution">
    <text evidence="1">The sequence shown here is derived from an EMBL/GenBank/DDBJ whole genome shotgun (WGS) entry which is preliminary data.</text>
</comment>
<evidence type="ECO:0000313" key="2">
    <source>
        <dbReference type="Proteomes" id="UP001501525"/>
    </source>
</evidence>
<accession>A0ABP9MLB4</accession>
<dbReference type="Proteomes" id="UP001501525">
    <property type="component" value="Unassembled WGS sequence"/>
</dbReference>
<sequence length="79" mass="9103">MVRLVFFQVRLREQIRTQKRGFSKKNGTPQLSGFVGGIYIGFNINLSHGFILGIETNAIWANRGDKKALFQRFLMLLML</sequence>
<organism evidence="1 2">
    <name type="scientific">Bartonella acomydis</name>
    <dbReference type="NCBI Taxonomy" id="686234"/>
    <lineage>
        <taxon>Bacteria</taxon>
        <taxon>Pseudomonadati</taxon>
        <taxon>Pseudomonadota</taxon>
        <taxon>Alphaproteobacteria</taxon>
        <taxon>Hyphomicrobiales</taxon>
        <taxon>Bartonellaceae</taxon>
        <taxon>Bartonella</taxon>
    </lineage>
</organism>
<keyword evidence="2" id="KW-1185">Reference proteome</keyword>